<dbReference type="AlphaFoldDB" id="A0A0R3U893"/>
<feature type="compositionally biased region" description="Polar residues" evidence="1">
    <location>
        <begin position="200"/>
        <end position="213"/>
    </location>
</feature>
<evidence type="ECO:0000313" key="3">
    <source>
        <dbReference type="Proteomes" id="UP000267029"/>
    </source>
</evidence>
<feature type="region of interest" description="Disordered" evidence="1">
    <location>
        <begin position="193"/>
        <end position="231"/>
    </location>
</feature>
<dbReference type="Proteomes" id="UP000267029">
    <property type="component" value="Unassembled WGS sequence"/>
</dbReference>
<reference evidence="4" key="1">
    <citation type="submission" date="2017-02" db="UniProtKB">
        <authorList>
            <consortium name="WormBaseParasite"/>
        </authorList>
    </citation>
    <scope>IDENTIFICATION</scope>
</reference>
<feature type="compositionally biased region" description="Low complexity" evidence="1">
    <location>
        <begin position="44"/>
        <end position="56"/>
    </location>
</feature>
<dbReference type="EMBL" id="UXSR01000621">
    <property type="protein sequence ID" value="VDD77082.1"/>
    <property type="molecule type" value="Genomic_DNA"/>
</dbReference>
<keyword evidence="3" id="KW-1185">Reference proteome</keyword>
<protein>
    <submittedName>
        <fullName evidence="4">Homeobox domain-containing protein</fullName>
    </submittedName>
</protein>
<evidence type="ECO:0000313" key="2">
    <source>
        <dbReference type="EMBL" id="VDD77082.1"/>
    </source>
</evidence>
<sequence>MMNSTAGGYPYTLNADQHGFEHNAMLAHQTSLYAFHQPHSHHQTFSSSNSSATTNAFDKDIASTPSPLPPPPHPNRLGFNQCDHQASVLQCASVRSQKTAPGREKGRLIHAYAHQISTTEAEGNAIVVCAFATYFVLMAYSKVTFDDVAVVVRGRGGRLWSQVWVAPPPPQKPTCGLEGVGALQIELSSHYSRRPGVLNGTKSTRFPTPTPRSRNPRHNWTLRPSRGELEK</sequence>
<name>A0A0R3U893_MESCO</name>
<feature type="region of interest" description="Disordered" evidence="1">
    <location>
        <begin position="41"/>
        <end position="70"/>
    </location>
</feature>
<dbReference type="WBParaSite" id="MCOS_0000308401-mRNA-1">
    <property type="protein sequence ID" value="MCOS_0000308401-mRNA-1"/>
    <property type="gene ID" value="MCOS_0000308401"/>
</dbReference>
<organism evidence="4">
    <name type="scientific">Mesocestoides corti</name>
    <name type="common">Flatworm</name>
    <dbReference type="NCBI Taxonomy" id="53468"/>
    <lineage>
        <taxon>Eukaryota</taxon>
        <taxon>Metazoa</taxon>
        <taxon>Spiralia</taxon>
        <taxon>Lophotrochozoa</taxon>
        <taxon>Platyhelminthes</taxon>
        <taxon>Cestoda</taxon>
        <taxon>Eucestoda</taxon>
        <taxon>Cyclophyllidea</taxon>
        <taxon>Mesocestoididae</taxon>
        <taxon>Mesocestoides</taxon>
    </lineage>
</organism>
<accession>A0A0R3U893</accession>
<evidence type="ECO:0000256" key="1">
    <source>
        <dbReference type="SAM" id="MobiDB-lite"/>
    </source>
</evidence>
<gene>
    <name evidence="2" type="ORF">MCOS_LOCUS3085</name>
</gene>
<reference evidence="2 3" key="2">
    <citation type="submission" date="2018-10" db="EMBL/GenBank/DDBJ databases">
        <authorList>
            <consortium name="Pathogen Informatics"/>
        </authorList>
    </citation>
    <scope>NUCLEOTIDE SEQUENCE [LARGE SCALE GENOMIC DNA]</scope>
</reference>
<proteinExistence type="predicted"/>
<evidence type="ECO:0000313" key="4">
    <source>
        <dbReference type="WBParaSite" id="MCOS_0000308401-mRNA-1"/>
    </source>
</evidence>